<evidence type="ECO:0000256" key="7">
    <source>
        <dbReference type="ARBA" id="ARBA00035045"/>
    </source>
</evidence>
<dbReference type="PANTHER" id="PTHR31136">
    <property type="entry name" value="DUF1338 DOMAIN-CONTAINING PROTEIN"/>
    <property type="match status" value="1"/>
</dbReference>
<keyword evidence="4" id="KW-0408">Iron</keyword>
<protein>
    <recommendedName>
        <fullName evidence="6">2-oxoadipate dioxygenase/decarboxylase</fullName>
        <ecNumber evidence="6">1.13.11.93</ecNumber>
    </recommendedName>
    <alternativeName>
        <fullName evidence="7">2-hydroxyglutarate synthase</fullName>
    </alternativeName>
</protein>
<dbReference type="PANTHER" id="PTHR31136:SF5">
    <property type="entry name" value="2-OXOADIPATE DIOXYGENASE_DECARBOXYLASE, CHLOROPLASTIC"/>
    <property type="match status" value="1"/>
</dbReference>
<comment type="caution">
    <text evidence="8">The sequence shown here is derived from an EMBL/GenBank/DDBJ whole genome shotgun (WGS) entry which is preliminary data.</text>
</comment>
<dbReference type="AlphaFoldDB" id="E6PQ74"/>
<organism evidence="8">
    <name type="scientific">mine drainage metagenome</name>
    <dbReference type="NCBI Taxonomy" id="410659"/>
    <lineage>
        <taxon>unclassified sequences</taxon>
        <taxon>metagenomes</taxon>
        <taxon>ecological metagenomes</taxon>
    </lineage>
</organism>
<evidence type="ECO:0000256" key="1">
    <source>
        <dbReference type="ARBA" id="ARBA00001954"/>
    </source>
</evidence>
<dbReference type="GO" id="GO:0051213">
    <property type="term" value="F:dioxygenase activity"/>
    <property type="evidence" value="ECO:0007669"/>
    <property type="project" value="UniProtKB-KW"/>
</dbReference>
<evidence type="ECO:0000256" key="6">
    <source>
        <dbReference type="ARBA" id="ARBA00035023"/>
    </source>
</evidence>
<accession>E6PQ74</accession>
<keyword evidence="2" id="KW-0223">Dioxygenase</keyword>
<dbReference type="Pfam" id="PF07063">
    <property type="entry name" value="HGLS"/>
    <property type="match status" value="1"/>
</dbReference>
<comment type="similarity">
    <text evidence="5">Belongs to the 2-oxoadipate dioxygenase/decarboxylase family.</text>
</comment>
<proteinExistence type="inferred from homology"/>
<evidence type="ECO:0000256" key="4">
    <source>
        <dbReference type="ARBA" id="ARBA00023004"/>
    </source>
</evidence>
<evidence type="ECO:0000256" key="2">
    <source>
        <dbReference type="ARBA" id="ARBA00022964"/>
    </source>
</evidence>
<dbReference type="EC" id="1.13.11.93" evidence="6"/>
<evidence type="ECO:0000256" key="5">
    <source>
        <dbReference type="ARBA" id="ARBA00035013"/>
    </source>
</evidence>
<name>E6PQ74_9ZZZZ</name>
<evidence type="ECO:0000256" key="3">
    <source>
        <dbReference type="ARBA" id="ARBA00023002"/>
    </source>
</evidence>
<dbReference type="InterPro" id="IPR009770">
    <property type="entry name" value="HGLS"/>
</dbReference>
<comment type="cofactor">
    <cofactor evidence="1">
        <name>Fe(2+)</name>
        <dbReference type="ChEBI" id="CHEBI:29033"/>
    </cofactor>
</comment>
<dbReference type="EMBL" id="CABM01000040">
    <property type="protein sequence ID" value="CBH97078.1"/>
    <property type="molecule type" value="Genomic_DNA"/>
</dbReference>
<keyword evidence="3" id="KW-0560">Oxidoreductase</keyword>
<sequence>MHGAKKHLGLLPQFAAMPKSNGRTLLNELLSADALKLVDQLALPSKPFTRPNQDEVTRGELALAMTQALFARLAQSVPEAMRYVERAREQGRSITFDHGAVRTVLAASCGALPSGEAAITRILLPLGYTLAGIYPLPRLKMTGRAYIHADDPQGIAQFFVSELHPEGFSATFQRTLNTVLGHSRDPLSAADHDALQDLRREGHLPFNTALKLLPALLRCFARQHPLPSLAQYQLLLQESAEMAWISTEGQTFNHATDRVDDVLELAAQLRAEGFAIKDQVEVSSSGAVRQTALRAASVQRALQGDDGPQLHELPGSFFEFISRGAQPGGSLPADMDMRFDSGNATGIFKMTATST</sequence>
<dbReference type="Gene3D" id="3.10.180.50">
    <property type="match status" value="1"/>
</dbReference>
<gene>
    <name evidence="8" type="ORF">CARN2_1688</name>
</gene>
<reference evidence="8" key="1">
    <citation type="submission" date="2009-10" db="EMBL/GenBank/DDBJ databases">
        <title>Diversity of trophic interactions inside an arsenic-rich microbial ecosystem.</title>
        <authorList>
            <person name="Bertin P.N."/>
            <person name="Heinrich-Salmeron A."/>
            <person name="Pelletier E."/>
            <person name="Goulhen-Chollet F."/>
            <person name="Arsene-Ploetze F."/>
            <person name="Gallien S."/>
            <person name="Calteau A."/>
            <person name="Vallenet D."/>
            <person name="Casiot C."/>
            <person name="Chane-Woon-Ming B."/>
            <person name="Giloteaux L."/>
            <person name="Barakat M."/>
            <person name="Bonnefoy V."/>
            <person name="Bruneel O."/>
            <person name="Chandler M."/>
            <person name="Cleiss J."/>
            <person name="Duran R."/>
            <person name="Elbaz-Poulichet F."/>
            <person name="Fonknechten N."/>
            <person name="Lauga B."/>
            <person name="Mornico D."/>
            <person name="Ortet P."/>
            <person name="Schaeffer C."/>
            <person name="Siguier P."/>
            <person name="Alexander Thil Smith A."/>
            <person name="Van Dorsselaer A."/>
            <person name="Weissenbach J."/>
            <person name="Medigue C."/>
            <person name="Le Paslier D."/>
        </authorList>
    </citation>
    <scope>NUCLEOTIDE SEQUENCE</scope>
</reference>
<evidence type="ECO:0000313" key="8">
    <source>
        <dbReference type="EMBL" id="CBH97078.1"/>
    </source>
</evidence>
<dbReference type="SMART" id="SM01150">
    <property type="entry name" value="DUF1338"/>
    <property type="match status" value="1"/>
</dbReference>